<sequence>MKLSLTVGLAVVAVMLACSISQAEANCWNFVTGSRCDNENFWALFGYKRCNDNCKSKGYKSGQCVKSMETCLGVPKGSNVCKCN</sequence>
<dbReference type="AlphaFoldDB" id="A0A1W0X7D8"/>
<reference evidence="3" key="1">
    <citation type="submission" date="2017-01" db="EMBL/GenBank/DDBJ databases">
        <title>Comparative genomics of anhydrobiosis in the tardigrade Hypsibius dujardini.</title>
        <authorList>
            <person name="Yoshida Y."/>
            <person name="Koutsovoulos G."/>
            <person name="Laetsch D."/>
            <person name="Stevens L."/>
            <person name="Kumar S."/>
            <person name="Horikawa D."/>
            <person name="Ishino K."/>
            <person name="Komine S."/>
            <person name="Tomita M."/>
            <person name="Blaxter M."/>
            <person name="Arakawa K."/>
        </authorList>
    </citation>
    <scope>NUCLEOTIDE SEQUENCE [LARGE SCALE GENOMIC DNA]</scope>
    <source>
        <strain evidence="3">Z151</strain>
    </source>
</reference>
<keyword evidence="1" id="KW-0732">Signal</keyword>
<dbReference type="EMBL" id="MTYJ01000011">
    <property type="protein sequence ID" value="OQV23449.1"/>
    <property type="molecule type" value="Genomic_DNA"/>
</dbReference>
<proteinExistence type="predicted"/>
<evidence type="ECO:0000256" key="1">
    <source>
        <dbReference type="SAM" id="SignalP"/>
    </source>
</evidence>
<comment type="caution">
    <text evidence="2">The sequence shown here is derived from an EMBL/GenBank/DDBJ whole genome shotgun (WGS) entry which is preliminary data.</text>
</comment>
<organism evidence="2 3">
    <name type="scientific">Hypsibius exemplaris</name>
    <name type="common">Freshwater tardigrade</name>
    <dbReference type="NCBI Taxonomy" id="2072580"/>
    <lineage>
        <taxon>Eukaryota</taxon>
        <taxon>Metazoa</taxon>
        <taxon>Ecdysozoa</taxon>
        <taxon>Tardigrada</taxon>
        <taxon>Eutardigrada</taxon>
        <taxon>Parachela</taxon>
        <taxon>Hypsibioidea</taxon>
        <taxon>Hypsibiidae</taxon>
        <taxon>Hypsibius</taxon>
    </lineage>
</organism>
<protein>
    <submittedName>
        <fullName evidence="2">Uncharacterized protein</fullName>
    </submittedName>
</protein>
<keyword evidence="3" id="KW-1185">Reference proteome</keyword>
<dbReference type="Proteomes" id="UP000192578">
    <property type="component" value="Unassembled WGS sequence"/>
</dbReference>
<gene>
    <name evidence="2" type="ORF">BV898_02571</name>
</gene>
<evidence type="ECO:0000313" key="2">
    <source>
        <dbReference type="EMBL" id="OQV23449.1"/>
    </source>
</evidence>
<evidence type="ECO:0000313" key="3">
    <source>
        <dbReference type="Proteomes" id="UP000192578"/>
    </source>
</evidence>
<feature type="signal peptide" evidence="1">
    <location>
        <begin position="1"/>
        <end position="25"/>
    </location>
</feature>
<feature type="chain" id="PRO_5012348112" evidence="1">
    <location>
        <begin position="26"/>
        <end position="84"/>
    </location>
</feature>
<name>A0A1W0X7D8_HYPEX</name>
<dbReference type="PROSITE" id="PS51257">
    <property type="entry name" value="PROKAR_LIPOPROTEIN"/>
    <property type="match status" value="1"/>
</dbReference>
<accession>A0A1W0X7D8</accession>
<dbReference type="OrthoDB" id="5827438at2759"/>